<comment type="caution">
    <text evidence="1">The sequence shown here is derived from an EMBL/GenBank/DDBJ whole genome shotgun (WGS) entry which is preliminary data.</text>
</comment>
<evidence type="ECO:0000313" key="2">
    <source>
        <dbReference type="Proteomes" id="UP000639338"/>
    </source>
</evidence>
<dbReference type="OrthoDB" id="9983043at2759"/>
<accession>A0A834XP92</accession>
<dbReference type="EMBL" id="JACMRX010000004">
    <property type="protein sequence ID" value="KAF7990386.1"/>
    <property type="molecule type" value="Genomic_DNA"/>
</dbReference>
<proteinExistence type="predicted"/>
<dbReference type="Proteomes" id="UP000639338">
    <property type="component" value="Unassembled WGS sequence"/>
</dbReference>
<keyword evidence="2" id="KW-1185">Reference proteome</keyword>
<protein>
    <submittedName>
        <fullName evidence="1">Uncharacterized protein</fullName>
    </submittedName>
</protein>
<dbReference type="AlphaFoldDB" id="A0A834XP92"/>
<gene>
    <name evidence="1" type="ORF">HCN44_000191</name>
</gene>
<reference evidence="1 2" key="1">
    <citation type="submission" date="2020-08" db="EMBL/GenBank/DDBJ databases">
        <title>Aphidius gifuensis genome sequencing and assembly.</title>
        <authorList>
            <person name="Du Z."/>
        </authorList>
    </citation>
    <scope>NUCLEOTIDE SEQUENCE [LARGE SCALE GENOMIC DNA]</scope>
    <source>
        <strain evidence="1">YNYX2018</strain>
        <tissue evidence="1">Adults</tissue>
    </source>
</reference>
<organism evidence="1 2">
    <name type="scientific">Aphidius gifuensis</name>
    <name type="common">Parasitoid wasp</name>
    <dbReference type="NCBI Taxonomy" id="684658"/>
    <lineage>
        <taxon>Eukaryota</taxon>
        <taxon>Metazoa</taxon>
        <taxon>Ecdysozoa</taxon>
        <taxon>Arthropoda</taxon>
        <taxon>Hexapoda</taxon>
        <taxon>Insecta</taxon>
        <taxon>Pterygota</taxon>
        <taxon>Neoptera</taxon>
        <taxon>Endopterygota</taxon>
        <taxon>Hymenoptera</taxon>
        <taxon>Apocrita</taxon>
        <taxon>Ichneumonoidea</taxon>
        <taxon>Braconidae</taxon>
        <taxon>Aphidiinae</taxon>
        <taxon>Aphidius</taxon>
    </lineage>
</organism>
<sequence length="72" mass="8198">MDSHSLGLGITQVQSILHWLDPDQEYTSSIIITSEFKVFKTIDFEIPLVTSLDCIEKLRQLKNDNEKSSSTL</sequence>
<evidence type="ECO:0000313" key="1">
    <source>
        <dbReference type="EMBL" id="KAF7990386.1"/>
    </source>
</evidence>
<name>A0A834XP92_APHGI</name>